<evidence type="ECO:0000313" key="2">
    <source>
        <dbReference type="EMBL" id="CEJ91368.1"/>
    </source>
</evidence>
<proteinExistence type="predicted"/>
<accession>A0A0A1TL07</accession>
<dbReference type="HOGENOM" id="CLU_2063119_0_0_1"/>
<name>A0A0A1TL07_9HYPO</name>
<organism evidence="2 3">
    <name type="scientific">[Torrubiella] hemipterigena</name>
    <dbReference type="NCBI Taxonomy" id="1531966"/>
    <lineage>
        <taxon>Eukaryota</taxon>
        <taxon>Fungi</taxon>
        <taxon>Dikarya</taxon>
        <taxon>Ascomycota</taxon>
        <taxon>Pezizomycotina</taxon>
        <taxon>Sordariomycetes</taxon>
        <taxon>Hypocreomycetidae</taxon>
        <taxon>Hypocreales</taxon>
        <taxon>Clavicipitaceae</taxon>
        <taxon>Clavicipitaceae incertae sedis</taxon>
        <taxon>'Torrubiella' clade</taxon>
    </lineage>
</organism>
<keyword evidence="3" id="KW-1185">Reference proteome</keyword>
<sequence length="119" mass="13391">MMGQPSSTADGYYDSDNNGENEDGRWNDCLGRSAPEVLKDIVTWYQRLLILPGGRYTHLMWNPEGTTLTRLSNIISHLSESALQGKADAIDQADNIKDEWLARFDLHQAQLGKITPKSR</sequence>
<reference evidence="2 3" key="1">
    <citation type="journal article" date="2015" name="Genome Announc.">
        <title>Draft Genome Sequence and Gene Annotation of the Entomopathogenic Fungus Verticillium hemipterigenum.</title>
        <authorList>
            <person name="Horn F."/>
            <person name="Habel A."/>
            <person name="Scharf D.H."/>
            <person name="Dworschak J."/>
            <person name="Brakhage A.A."/>
            <person name="Guthke R."/>
            <person name="Hertweck C."/>
            <person name="Linde J."/>
        </authorList>
    </citation>
    <scope>NUCLEOTIDE SEQUENCE [LARGE SCALE GENOMIC DNA]</scope>
</reference>
<dbReference type="EMBL" id="CDHN01000003">
    <property type="protein sequence ID" value="CEJ91368.1"/>
    <property type="molecule type" value="Genomic_DNA"/>
</dbReference>
<evidence type="ECO:0000256" key="1">
    <source>
        <dbReference type="SAM" id="MobiDB-lite"/>
    </source>
</evidence>
<protein>
    <submittedName>
        <fullName evidence="2">Uncharacterized protein</fullName>
    </submittedName>
</protein>
<dbReference type="Proteomes" id="UP000039046">
    <property type="component" value="Unassembled WGS sequence"/>
</dbReference>
<evidence type="ECO:0000313" key="3">
    <source>
        <dbReference type="Proteomes" id="UP000039046"/>
    </source>
</evidence>
<feature type="region of interest" description="Disordered" evidence="1">
    <location>
        <begin position="1"/>
        <end position="27"/>
    </location>
</feature>
<gene>
    <name evidence="2" type="ORF">VHEMI07086</name>
</gene>
<dbReference type="AlphaFoldDB" id="A0A0A1TL07"/>